<dbReference type="Gene3D" id="3.30.420.10">
    <property type="entry name" value="Ribonuclease H-like superfamily/Ribonuclease H"/>
    <property type="match status" value="1"/>
</dbReference>
<evidence type="ECO:0000313" key="1">
    <source>
        <dbReference type="EMBL" id="KOC59943.1"/>
    </source>
</evidence>
<dbReference type="InterPro" id="IPR036397">
    <property type="entry name" value="RNaseH_sf"/>
</dbReference>
<reference evidence="1 2" key="1">
    <citation type="submission" date="2015-07" db="EMBL/GenBank/DDBJ databases">
        <title>The genome of Habropoda laboriosa.</title>
        <authorList>
            <person name="Pan H."/>
            <person name="Kapheim K."/>
        </authorList>
    </citation>
    <scope>NUCLEOTIDE SEQUENCE [LARGE SCALE GENOMIC DNA]</scope>
    <source>
        <strain evidence="1">0110345459</strain>
    </source>
</reference>
<name>A0A0L7QMU9_9HYME</name>
<evidence type="ECO:0000313" key="2">
    <source>
        <dbReference type="Proteomes" id="UP000053825"/>
    </source>
</evidence>
<dbReference type="EMBL" id="KQ414868">
    <property type="protein sequence ID" value="KOC59943.1"/>
    <property type="molecule type" value="Genomic_DNA"/>
</dbReference>
<proteinExistence type="predicted"/>
<keyword evidence="2" id="KW-1185">Reference proteome</keyword>
<protein>
    <recommendedName>
        <fullName evidence="3">Histone-lysine N-methyltransferase SETMAR</fullName>
    </recommendedName>
</protein>
<dbReference type="AlphaFoldDB" id="A0A0L7QMU9"/>
<evidence type="ECO:0008006" key="3">
    <source>
        <dbReference type="Google" id="ProtNLM"/>
    </source>
</evidence>
<organism evidence="1 2">
    <name type="scientific">Habropoda laboriosa</name>
    <dbReference type="NCBI Taxonomy" id="597456"/>
    <lineage>
        <taxon>Eukaryota</taxon>
        <taxon>Metazoa</taxon>
        <taxon>Ecdysozoa</taxon>
        <taxon>Arthropoda</taxon>
        <taxon>Hexapoda</taxon>
        <taxon>Insecta</taxon>
        <taxon>Pterygota</taxon>
        <taxon>Neoptera</taxon>
        <taxon>Endopterygota</taxon>
        <taxon>Hymenoptera</taxon>
        <taxon>Apocrita</taxon>
        <taxon>Aculeata</taxon>
        <taxon>Apoidea</taxon>
        <taxon>Anthophila</taxon>
        <taxon>Apidae</taxon>
        <taxon>Habropoda</taxon>
    </lineage>
</organism>
<gene>
    <name evidence="1" type="ORF">WH47_09124</name>
</gene>
<dbReference type="Proteomes" id="UP000053825">
    <property type="component" value="Unassembled WGS sequence"/>
</dbReference>
<sequence length="72" mass="8441">MGNSASCGLSPRLLSLYRFNNSIADFIRSKPPSFFRKGIRQLPEKWKKCIASDGDYFKDWTVLWFFPINLYT</sequence>
<accession>A0A0L7QMU9</accession>
<dbReference type="GO" id="GO:0003676">
    <property type="term" value="F:nucleic acid binding"/>
    <property type="evidence" value="ECO:0007669"/>
    <property type="project" value="InterPro"/>
</dbReference>